<evidence type="ECO:0000313" key="9">
    <source>
        <dbReference type="EMBL" id="XDU98622.1"/>
    </source>
</evidence>
<comment type="subcellular location">
    <subcellularLocation>
        <location evidence="1">Membrane</location>
        <topology evidence="1">Multi-pass membrane protein</topology>
    </subcellularLocation>
</comment>
<dbReference type="RefSeq" id="WP_369769593.1">
    <property type="nucleotide sequence ID" value="NZ_CP165626.1"/>
</dbReference>
<dbReference type="Pfam" id="PF13727">
    <property type="entry name" value="CoA_binding_3"/>
    <property type="match status" value="1"/>
</dbReference>
<dbReference type="InterPro" id="IPR003362">
    <property type="entry name" value="Bact_transf"/>
</dbReference>
<dbReference type="Pfam" id="PF02397">
    <property type="entry name" value="Bac_transf"/>
    <property type="match status" value="1"/>
</dbReference>
<evidence type="ECO:0000256" key="7">
    <source>
        <dbReference type="SAM" id="Phobius"/>
    </source>
</evidence>
<feature type="transmembrane region" description="Helical" evidence="7">
    <location>
        <begin position="88"/>
        <end position="108"/>
    </location>
</feature>
<protein>
    <submittedName>
        <fullName evidence="9">Undecaprenyl-phosphate glucose phosphotransferase</fullName>
        <ecNumber evidence="9">2.7.8.31</ecNumber>
    </submittedName>
</protein>
<dbReference type="NCBIfam" id="TIGR03025">
    <property type="entry name" value="EPS_sugtrans"/>
    <property type="match status" value="1"/>
</dbReference>
<evidence type="ECO:0000256" key="2">
    <source>
        <dbReference type="ARBA" id="ARBA00006464"/>
    </source>
</evidence>
<keyword evidence="5 7" id="KW-1133">Transmembrane helix</keyword>
<proteinExistence type="inferred from homology"/>
<feature type="transmembrane region" description="Helical" evidence="7">
    <location>
        <begin position="286"/>
        <end position="308"/>
    </location>
</feature>
<evidence type="ECO:0000256" key="3">
    <source>
        <dbReference type="ARBA" id="ARBA00022679"/>
    </source>
</evidence>
<sequence length="472" mass="56029">MSILKNLASLRISRYFKICFVLWDLLLLNVAITFSFWLRYGSLVRIDLKEVQTISLLSNLFWVFILLNRDAYRIIRVERIETILIRMFKHLLIHTALIAIFVTVLKFHEISRVRLFYFYVVFFTMLFISRVSFMKILKYIRSKGYNFKNVIIIGANDAGENINRILSKDLTFGYRILGFFDEIVDPFAFITGPILGDFDAIEEYIITENVDEMYVALHIDNIEMINKLTALCERYMVRIKFIPDFQQYTRSRKVEITFYENTPVLMLRKEPLESTINLLLKKVFDLIFSFLVIVLIFPWLFPIIIVLMKMDSPGPIFFKQERSGRENESFLCWKFRTMKVNASSDYQQATKNDARITKIGAFMRKTNIDELPQFFNVFFGNMSVVGPRPHMLRHTEKYSELINNYLVRHYAKPGITGWAQVNGYRGETKELIEMKDRVDYDIWYIENWSLLLDLKIIYLTIYNVFKGEEKAY</sequence>
<reference evidence="9" key="1">
    <citation type="submission" date="2024-07" db="EMBL/GenBank/DDBJ databases">
        <authorList>
            <person name="Biller S.J."/>
        </authorList>
    </citation>
    <scope>NUCLEOTIDE SEQUENCE</scope>
    <source>
        <strain evidence="9">WC2416</strain>
    </source>
</reference>
<feature type="transmembrane region" description="Helical" evidence="7">
    <location>
        <begin position="20"/>
        <end position="39"/>
    </location>
</feature>
<dbReference type="PANTHER" id="PTHR30576">
    <property type="entry name" value="COLANIC BIOSYNTHESIS UDP-GLUCOSE LIPID CARRIER TRANSFERASE"/>
    <property type="match status" value="1"/>
</dbReference>
<feature type="domain" description="Bacterial sugar transferase" evidence="8">
    <location>
        <begin position="281"/>
        <end position="466"/>
    </location>
</feature>
<dbReference type="InterPro" id="IPR017473">
    <property type="entry name" value="Undecaprenyl-P_gluc_Ptfrase"/>
</dbReference>
<dbReference type="AlphaFoldDB" id="A0AB39WE86"/>
<comment type="similarity">
    <text evidence="2">Belongs to the bacterial sugar transferase family.</text>
</comment>
<dbReference type="GO" id="GO:0089702">
    <property type="term" value="F:undecaprenyl-phosphate glucose phosphotransferase activity"/>
    <property type="evidence" value="ECO:0007669"/>
    <property type="project" value="UniProtKB-EC"/>
</dbReference>
<evidence type="ECO:0000256" key="4">
    <source>
        <dbReference type="ARBA" id="ARBA00022692"/>
    </source>
</evidence>
<evidence type="ECO:0000256" key="5">
    <source>
        <dbReference type="ARBA" id="ARBA00022989"/>
    </source>
</evidence>
<name>A0AB39WE86_9FLAO</name>
<evidence type="ECO:0000256" key="1">
    <source>
        <dbReference type="ARBA" id="ARBA00004141"/>
    </source>
</evidence>
<dbReference type="Gene3D" id="3.40.50.720">
    <property type="entry name" value="NAD(P)-binding Rossmann-like Domain"/>
    <property type="match status" value="1"/>
</dbReference>
<feature type="transmembrane region" description="Helical" evidence="7">
    <location>
        <begin position="114"/>
        <end position="133"/>
    </location>
</feature>
<organism evidence="9">
    <name type="scientific">Flavobacterium sp. WC2416</name>
    <dbReference type="NCBI Taxonomy" id="3234141"/>
    <lineage>
        <taxon>Bacteria</taxon>
        <taxon>Pseudomonadati</taxon>
        <taxon>Bacteroidota</taxon>
        <taxon>Flavobacteriia</taxon>
        <taxon>Flavobacteriales</taxon>
        <taxon>Flavobacteriaceae</taxon>
        <taxon>Flavobacterium</taxon>
    </lineage>
</organism>
<dbReference type="PANTHER" id="PTHR30576:SF0">
    <property type="entry name" value="UNDECAPRENYL-PHOSPHATE N-ACETYLGALACTOSAMINYL 1-PHOSPHATE TRANSFERASE-RELATED"/>
    <property type="match status" value="1"/>
</dbReference>
<dbReference type="GO" id="GO:0016020">
    <property type="term" value="C:membrane"/>
    <property type="evidence" value="ECO:0007669"/>
    <property type="project" value="UniProtKB-SubCell"/>
</dbReference>
<keyword evidence="4 7" id="KW-0812">Transmembrane</keyword>
<dbReference type="EMBL" id="CP165626">
    <property type="protein sequence ID" value="XDU98622.1"/>
    <property type="molecule type" value="Genomic_DNA"/>
</dbReference>
<feature type="transmembrane region" description="Helical" evidence="7">
    <location>
        <begin position="51"/>
        <end position="67"/>
    </location>
</feature>
<evidence type="ECO:0000259" key="8">
    <source>
        <dbReference type="Pfam" id="PF02397"/>
    </source>
</evidence>
<dbReference type="EC" id="2.7.8.31" evidence="9"/>
<evidence type="ECO:0000256" key="6">
    <source>
        <dbReference type="ARBA" id="ARBA00023136"/>
    </source>
</evidence>
<keyword evidence="6 7" id="KW-0472">Membrane</keyword>
<dbReference type="NCBIfam" id="TIGR03023">
    <property type="entry name" value="WcaJ_sugtrans"/>
    <property type="match status" value="1"/>
</dbReference>
<accession>A0AB39WE86</accession>
<keyword evidence="3 9" id="KW-0808">Transferase</keyword>
<dbReference type="InterPro" id="IPR017475">
    <property type="entry name" value="EPS_sugar_tfrase"/>
</dbReference>
<gene>
    <name evidence="9" type="ORF">AB3G39_15855</name>
</gene>